<accession>A0A3D5QDT4</accession>
<feature type="domain" description="DnaJ homologue subfamily C member 28 conserved" evidence="1">
    <location>
        <begin position="7"/>
        <end position="74"/>
    </location>
</feature>
<dbReference type="Proteomes" id="UP000262325">
    <property type="component" value="Unassembled WGS sequence"/>
</dbReference>
<evidence type="ECO:0000313" key="3">
    <source>
        <dbReference type="Proteomes" id="UP000262325"/>
    </source>
</evidence>
<protein>
    <submittedName>
        <fullName evidence="2">DUF1992 domain-containing protein</fullName>
    </submittedName>
</protein>
<dbReference type="AlphaFoldDB" id="A0A3D5QDT4"/>
<dbReference type="RefSeq" id="WP_273266845.1">
    <property type="nucleotide sequence ID" value="NZ_JAAZVV010000115.1"/>
</dbReference>
<evidence type="ECO:0000313" key="2">
    <source>
        <dbReference type="EMBL" id="HCW94015.1"/>
    </source>
</evidence>
<sequence>MDAVTAMAENKIKEAIENGELDNIKGKGRPLHLEDLSRIPEELRAGYILLKNSGVLPKEINLKNEIKKLEDLLDYCYDDKEYRKIKFKLNEKILHYNILMDKKGKTAAHLEYENKILGRLQKG</sequence>
<dbReference type="EMBL" id="DPPF01000214">
    <property type="protein sequence ID" value="HCW94015.1"/>
    <property type="molecule type" value="Genomic_DNA"/>
</dbReference>
<dbReference type="PANTHER" id="PTHR39158:SF1">
    <property type="entry name" value="DNAJ HOMOLOG SUBFAMILY C MEMBER 28"/>
    <property type="match status" value="1"/>
</dbReference>
<dbReference type="InterPro" id="IPR018961">
    <property type="entry name" value="DnaJ_homolog_subfam-C_membr-28"/>
</dbReference>
<proteinExistence type="predicted"/>
<organism evidence="2 3">
    <name type="scientific">Flexistipes sinusarabici</name>
    <dbReference type="NCBI Taxonomy" id="2352"/>
    <lineage>
        <taxon>Bacteria</taxon>
        <taxon>Pseudomonadati</taxon>
        <taxon>Deferribacterota</taxon>
        <taxon>Deferribacteres</taxon>
        <taxon>Deferribacterales</taxon>
        <taxon>Flexistipitaceae</taxon>
        <taxon>Flexistipes</taxon>
    </lineage>
</organism>
<reference evidence="2 3" key="1">
    <citation type="journal article" date="2018" name="Nat. Biotechnol.">
        <title>A standardized bacterial taxonomy based on genome phylogeny substantially revises the tree of life.</title>
        <authorList>
            <person name="Parks D.H."/>
            <person name="Chuvochina M."/>
            <person name="Waite D.W."/>
            <person name="Rinke C."/>
            <person name="Skarshewski A."/>
            <person name="Chaumeil P.A."/>
            <person name="Hugenholtz P."/>
        </authorList>
    </citation>
    <scope>NUCLEOTIDE SEQUENCE [LARGE SCALE GENOMIC DNA]</scope>
    <source>
        <strain evidence="2">UBA8672</strain>
    </source>
</reference>
<dbReference type="Pfam" id="PF09350">
    <property type="entry name" value="DJC28_CD"/>
    <property type="match status" value="1"/>
</dbReference>
<dbReference type="InterPro" id="IPR052573">
    <property type="entry name" value="DnaJ_C_subfamily_28"/>
</dbReference>
<evidence type="ECO:0000259" key="1">
    <source>
        <dbReference type="Pfam" id="PF09350"/>
    </source>
</evidence>
<gene>
    <name evidence="2" type="ORF">DHM44_10090</name>
</gene>
<comment type="caution">
    <text evidence="2">The sequence shown here is derived from an EMBL/GenBank/DDBJ whole genome shotgun (WGS) entry which is preliminary data.</text>
</comment>
<name>A0A3D5QDT4_FLESI</name>
<dbReference type="PANTHER" id="PTHR39158">
    <property type="entry name" value="OS08G0560600 PROTEIN"/>
    <property type="match status" value="1"/>
</dbReference>